<reference evidence="3" key="1">
    <citation type="submission" date="2018-08" db="EMBL/GenBank/DDBJ databases">
        <title>Mucilaginibacter sp. MYSH2.</title>
        <authorList>
            <person name="Seo T."/>
        </authorList>
    </citation>
    <scope>NUCLEOTIDE SEQUENCE [LARGE SCALE GENOMIC DNA]</scope>
    <source>
        <strain evidence="3">KIRAN</strain>
    </source>
</reference>
<name>A0A399S480_9BACT</name>
<sequence length="152" mass="16916">MRVTIAYLFAFLATRTLAACGTTEKVGPTPEPVDKMLTFEVSGNHDFSYSRYGEEQLTMQLIISRKEKYEPDAIGKQVFDSALTMPLTALPLRANRLVIKKLVPAVVDVQESIFVTGGYHCKQTAFGKNYTFHAERKALCNSQAISIALHRA</sequence>
<proteinExistence type="predicted"/>
<evidence type="ECO:0008006" key="4">
    <source>
        <dbReference type="Google" id="ProtNLM"/>
    </source>
</evidence>
<comment type="caution">
    <text evidence="2">The sequence shown here is derived from an EMBL/GenBank/DDBJ whole genome shotgun (WGS) entry which is preliminary data.</text>
</comment>
<organism evidence="2 3">
    <name type="scientific">Pontibacter oryzae</name>
    <dbReference type="NCBI Taxonomy" id="2304593"/>
    <lineage>
        <taxon>Bacteria</taxon>
        <taxon>Pseudomonadati</taxon>
        <taxon>Bacteroidota</taxon>
        <taxon>Cytophagia</taxon>
        <taxon>Cytophagales</taxon>
        <taxon>Hymenobacteraceae</taxon>
        <taxon>Pontibacter</taxon>
    </lineage>
</organism>
<dbReference type="Proteomes" id="UP000266005">
    <property type="component" value="Unassembled WGS sequence"/>
</dbReference>
<gene>
    <name evidence="2" type="ORF">D1627_13665</name>
</gene>
<keyword evidence="3" id="KW-1185">Reference proteome</keyword>
<protein>
    <recommendedName>
        <fullName evidence="4">Lipoprotein</fullName>
    </recommendedName>
</protein>
<dbReference type="RefSeq" id="WP_119432809.1">
    <property type="nucleotide sequence ID" value="NZ_QWGE01000004.1"/>
</dbReference>
<dbReference type="OrthoDB" id="853344at2"/>
<accession>A0A399S480</accession>
<keyword evidence="1" id="KW-0732">Signal</keyword>
<dbReference type="AlphaFoldDB" id="A0A399S480"/>
<evidence type="ECO:0000256" key="1">
    <source>
        <dbReference type="SAM" id="SignalP"/>
    </source>
</evidence>
<feature type="signal peptide" evidence="1">
    <location>
        <begin position="1"/>
        <end position="18"/>
    </location>
</feature>
<dbReference type="EMBL" id="QWGE01000004">
    <property type="protein sequence ID" value="RIJ36872.1"/>
    <property type="molecule type" value="Genomic_DNA"/>
</dbReference>
<evidence type="ECO:0000313" key="2">
    <source>
        <dbReference type="EMBL" id="RIJ36872.1"/>
    </source>
</evidence>
<evidence type="ECO:0000313" key="3">
    <source>
        <dbReference type="Proteomes" id="UP000266005"/>
    </source>
</evidence>
<feature type="chain" id="PRO_5017249003" description="Lipoprotein" evidence="1">
    <location>
        <begin position="19"/>
        <end position="152"/>
    </location>
</feature>